<dbReference type="PANTHER" id="PTHR30250:SF10">
    <property type="entry name" value="LIPOPOLYSACCHARIDE BIOSYNTHESIS PROTEIN WZXC"/>
    <property type="match status" value="1"/>
</dbReference>
<dbReference type="AlphaFoldDB" id="A0A345PAF6"/>
<feature type="transmembrane region" description="Helical" evidence="7">
    <location>
        <begin position="135"/>
        <end position="157"/>
    </location>
</feature>
<feature type="transmembrane region" description="Helical" evidence="7">
    <location>
        <begin position="192"/>
        <end position="211"/>
    </location>
</feature>
<protein>
    <recommendedName>
        <fullName evidence="10">Polysaccharide biosynthesis protein</fullName>
    </recommendedName>
</protein>
<dbReference type="EMBL" id="CP031222">
    <property type="protein sequence ID" value="AXI04265.1"/>
    <property type="molecule type" value="Genomic_DNA"/>
</dbReference>
<keyword evidence="5 7" id="KW-1133">Transmembrane helix</keyword>
<dbReference type="Proteomes" id="UP000253940">
    <property type="component" value="Chromosome"/>
</dbReference>
<evidence type="ECO:0000256" key="3">
    <source>
        <dbReference type="ARBA" id="ARBA00022475"/>
    </source>
</evidence>
<evidence type="ECO:0000256" key="6">
    <source>
        <dbReference type="ARBA" id="ARBA00023136"/>
    </source>
</evidence>
<dbReference type="PANTHER" id="PTHR30250">
    <property type="entry name" value="PST FAMILY PREDICTED COLANIC ACID TRANSPORTER"/>
    <property type="match status" value="1"/>
</dbReference>
<feature type="transmembrane region" description="Helical" evidence="7">
    <location>
        <begin position="315"/>
        <end position="338"/>
    </location>
</feature>
<accession>A0A345PAF6</accession>
<feature type="transmembrane region" description="Helical" evidence="7">
    <location>
        <begin position="102"/>
        <end position="123"/>
    </location>
</feature>
<keyword evidence="4 7" id="KW-0812">Transmembrane</keyword>
<keyword evidence="3" id="KW-1003">Cell membrane</keyword>
<proteinExistence type="inferred from homology"/>
<evidence type="ECO:0000256" key="1">
    <source>
        <dbReference type="ARBA" id="ARBA00004651"/>
    </source>
</evidence>
<keyword evidence="9" id="KW-1185">Reference proteome</keyword>
<feature type="transmembrane region" description="Helical" evidence="7">
    <location>
        <begin position="12"/>
        <end position="34"/>
    </location>
</feature>
<organism evidence="8 9">
    <name type="scientific">Aquirhabdus parva</name>
    <dbReference type="NCBI Taxonomy" id="2283318"/>
    <lineage>
        <taxon>Bacteria</taxon>
        <taxon>Pseudomonadati</taxon>
        <taxon>Pseudomonadota</taxon>
        <taxon>Gammaproteobacteria</taxon>
        <taxon>Moraxellales</taxon>
        <taxon>Moraxellaceae</taxon>
        <taxon>Aquirhabdus</taxon>
    </lineage>
</organism>
<evidence type="ECO:0008006" key="10">
    <source>
        <dbReference type="Google" id="ProtNLM"/>
    </source>
</evidence>
<feature type="transmembrane region" description="Helical" evidence="7">
    <location>
        <begin position="386"/>
        <end position="408"/>
    </location>
</feature>
<sequence>MRKVFDQAAIYAVLARIASLGVGFGTLLLITRYLSDIERGFYLTFYSIIALQVFFEMGFGSILIQYAGHEFAHLNWSKLNYIEGTIHHRNRYYSLIKLSVKWYAVIAFLFTIVLIPVGLVFFNHHQDAQPAHWRMVWIVLVVITALNLYLSPFLSLLEGAGKVASVARMRLLQALTGAFLGWSAMITGLGLWAAPAITFGTFLVSLIWLIMHFRQVLRTAIYTVIDRLDHQISWSREIFPMQWRIALSWMSGYLIYQLFNPIVFYQLGAKMAGKMGLSMAMVSALGTLAASWYATRIPAVANLIATQQVNAAVHLFKRTTVITTLFLIMMALIVFGFYKGLVSIYPTIADKFLSMDALCILMVAITANHIISCQAAFARTFKEEPYLYYSLVMAVLTLFIVFFGVHLLGIVGMLGLYLVLMVLVALPFSTLTLRYFMSQRL</sequence>
<comment type="similarity">
    <text evidence="2">Belongs to the polysaccharide synthase family.</text>
</comment>
<dbReference type="OrthoDB" id="8562875at2"/>
<feature type="transmembrane region" description="Helical" evidence="7">
    <location>
        <begin position="169"/>
        <end position="186"/>
    </location>
</feature>
<evidence type="ECO:0000256" key="7">
    <source>
        <dbReference type="SAM" id="Phobius"/>
    </source>
</evidence>
<gene>
    <name evidence="8" type="ORF">HYN46_16340</name>
</gene>
<evidence type="ECO:0000256" key="4">
    <source>
        <dbReference type="ARBA" id="ARBA00022692"/>
    </source>
</evidence>
<dbReference type="InterPro" id="IPR050833">
    <property type="entry name" value="Poly_Biosynth_Transport"/>
</dbReference>
<reference evidence="8 9" key="1">
    <citation type="submission" date="2018-07" db="EMBL/GenBank/DDBJ databases">
        <title>Genome sequencing of Moraxellaceae gen. HYN0046.</title>
        <authorList>
            <person name="Kim M."/>
            <person name="Yi H."/>
        </authorList>
    </citation>
    <scope>NUCLEOTIDE SEQUENCE [LARGE SCALE GENOMIC DNA]</scope>
    <source>
        <strain evidence="8 9">HYN0046</strain>
    </source>
</reference>
<comment type="subcellular location">
    <subcellularLocation>
        <location evidence="1">Cell membrane</location>
        <topology evidence="1">Multi-pass membrane protein</topology>
    </subcellularLocation>
</comment>
<feature type="transmembrane region" description="Helical" evidence="7">
    <location>
        <begin position="40"/>
        <end position="64"/>
    </location>
</feature>
<keyword evidence="6 7" id="KW-0472">Membrane</keyword>
<name>A0A345PAF6_9GAMM</name>
<dbReference type="RefSeq" id="WP_114900373.1">
    <property type="nucleotide sequence ID" value="NZ_CP031222.1"/>
</dbReference>
<evidence type="ECO:0000256" key="5">
    <source>
        <dbReference type="ARBA" id="ARBA00022989"/>
    </source>
</evidence>
<evidence type="ECO:0000313" key="9">
    <source>
        <dbReference type="Proteomes" id="UP000253940"/>
    </source>
</evidence>
<dbReference type="KEGG" id="mbah:HYN46_16340"/>
<dbReference type="GO" id="GO:0005886">
    <property type="term" value="C:plasma membrane"/>
    <property type="evidence" value="ECO:0007669"/>
    <property type="project" value="UniProtKB-SubCell"/>
</dbReference>
<feature type="transmembrane region" description="Helical" evidence="7">
    <location>
        <begin position="245"/>
        <end position="264"/>
    </location>
</feature>
<evidence type="ECO:0000256" key="2">
    <source>
        <dbReference type="ARBA" id="ARBA00007430"/>
    </source>
</evidence>
<feature type="transmembrane region" description="Helical" evidence="7">
    <location>
        <begin position="276"/>
        <end position="294"/>
    </location>
</feature>
<feature type="transmembrane region" description="Helical" evidence="7">
    <location>
        <begin position="344"/>
        <end position="365"/>
    </location>
</feature>
<feature type="transmembrane region" description="Helical" evidence="7">
    <location>
        <begin position="414"/>
        <end position="436"/>
    </location>
</feature>
<evidence type="ECO:0000313" key="8">
    <source>
        <dbReference type="EMBL" id="AXI04265.1"/>
    </source>
</evidence>